<feature type="domain" description="HTH lacI-type" evidence="4">
    <location>
        <begin position="1"/>
        <end position="55"/>
    </location>
</feature>
<dbReference type="EMBL" id="SGXF01000001">
    <property type="protein sequence ID" value="RZT02205.1"/>
    <property type="molecule type" value="Genomic_DNA"/>
</dbReference>
<evidence type="ECO:0000256" key="2">
    <source>
        <dbReference type="ARBA" id="ARBA00023125"/>
    </source>
</evidence>
<sequence>MNIYDVSKQAGVSIATVSRVINGNPNVSDRTRKKVLAVMEELGYTPNVFARGLGLNTMKTIGIMCSDASDLYLANAISYLERELRANEYDAILCCTGYNLENKKKYLELLLSKRVDGVIMAGSKFIESTREDNEYILNAARQVPVMLVNGRLEGKNIYSILCDDYTAVYQAVTKLIRSGRRRILYLYTSVSYSGNNKRRGYQNASMDAGLGNLENMIYQCPKDIAYSRDLLSDLYRQGLKFDAVMTSDDTLAVGALKFAASAGLKVPEDLSIIGYNNSLLSRASEPELTSVDTKIEALCTTTISTLMSVFNGGKNVPNWITISAELIKRYTTDF</sequence>
<dbReference type="CDD" id="cd01392">
    <property type="entry name" value="HTH_LacI"/>
    <property type="match status" value="1"/>
</dbReference>
<dbReference type="Gene3D" id="1.10.260.40">
    <property type="entry name" value="lambda repressor-like DNA-binding domains"/>
    <property type="match status" value="1"/>
</dbReference>
<dbReference type="PANTHER" id="PTHR30146">
    <property type="entry name" value="LACI-RELATED TRANSCRIPTIONAL REPRESSOR"/>
    <property type="match status" value="1"/>
</dbReference>
<dbReference type="AlphaFoldDB" id="A0A4Q7PP03"/>
<protein>
    <submittedName>
        <fullName evidence="5">LacI family transcriptional regulator</fullName>
    </submittedName>
</protein>
<dbReference type="RefSeq" id="WP_130432371.1">
    <property type="nucleotide sequence ID" value="NZ_SGXF01000001.1"/>
</dbReference>
<keyword evidence="2" id="KW-0238">DNA-binding</keyword>
<dbReference type="CDD" id="cd06267">
    <property type="entry name" value="PBP1_LacI_sugar_binding-like"/>
    <property type="match status" value="1"/>
</dbReference>
<dbReference type="GO" id="GO:0000976">
    <property type="term" value="F:transcription cis-regulatory region binding"/>
    <property type="evidence" value="ECO:0007669"/>
    <property type="project" value="TreeGrafter"/>
</dbReference>
<dbReference type="PANTHER" id="PTHR30146:SF109">
    <property type="entry name" value="HTH-TYPE TRANSCRIPTIONAL REGULATOR GALS"/>
    <property type="match status" value="1"/>
</dbReference>
<keyword evidence="1" id="KW-0805">Transcription regulation</keyword>
<dbReference type="InterPro" id="IPR000843">
    <property type="entry name" value="HTH_LacI"/>
</dbReference>
<dbReference type="Pfam" id="PF00532">
    <property type="entry name" value="Peripla_BP_1"/>
    <property type="match status" value="1"/>
</dbReference>
<dbReference type="SUPFAM" id="SSF53822">
    <property type="entry name" value="Periplasmic binding protein-like I"/>
    <property type="match status" value="1"/>
</dbReference>
<accession>A0A4Q7PP03</accession>
<evidence type="ECO:0000256" key="3">
    <source>
        <dbReference type="ARBA" id="ARBA00023163"/>
    </source>
</evidence>
<dbReference type="PROSITE" id="PS50932">
    <property type="entry name" value="HTH_LACI_2"/>
    <property type="match status" value="1"/>
</dbReference>
<dbReference type="Gene3D" id="3.40.50.2300">
    <property type="match status" value="2"/>
</dbReference>
<dbReference type="InterPro" id="IPR010982">
    <property type="entry name" value="Lambda_DNA-bd_dom_sf"/>
</dbReference>
<dbReference type="OrthoDB" id="9784962at2"/>
<dbReference type="PRINTS" id="PR00036">
    <property type="entry name" value="HTHLACI"/>
</dbReference>
<proteinExistence type="predicted"/>
<evidence type="ECO:0000256" key="1">
    <source>
        <dbReference type="ARBA" id="ARBA00023015"/>
    </source>
</evidence>
<comment type="caution">
    <text evidence="5">The sequence shown here is derived from an EMBL/GenBank/DDBJ whole genome shotgun (WGS) entry which is preliminary data.</text>
</comment>
<dbReference type="SUPFAM" id="SSF47413">
    <property type="entry name" value="lambda repressor-like DNA-binding domains"/>
    <property type="match status" value="1"/>
</dbReference>
<dbReference type="GO" id="GO:0003700">
    <property type="term" value="F:DNA-binding transcription factor activity"/>
    <property type="evidence" value="ECO:0007669"/>
    <property type="project" value="TreeGrafter"/>
</dbReference>
<name>A0A4Q7PP03_9FIRM</name>
<dbReference type="SMART" id="SM00354">
    <property type="entry name" value="HTH_LACI"/>
    <property type="match status" value="1"/>
</dbReference>
<dbReference type="InterPro" id="IPR001761">
    <property type="entry name" value="Peripla_BP/Lac1_sug-bd_dom"/>
</dbReference>
<dbReference type="InterPro" id="IPR028082">
    <property type="entry name" value="Peripla_BP_I"/>
</dbReference>
<dbReference type="Proteomes" id="UP000292927">
    <property type="component" value="Unassembled WGS sequence"/>
</dbReference>
<evidence type="ECO:0000259" key="4">
    <source>
        <dbReference type="PROSITE" id="PS50932"/>
    </source>
</evidence>
<dbReference type="Pfam" id="PF00356">
    <property type="entry name" value="LacI"/>
    <property type="match status" value="1"/>
</dbReference>
<keyword evidence="3" id="KW-0804">Transcription</keyword>
<evidence type="ECO:0000313" key="5">
    <source>
        <dbReference type="EMBL" id="RZT02205.1"/>
    </source>
</evidence>
<gene>
    <name evidence="5" type="ORF">EV209_0314</name>
</gene>
<reference evidence="5 6" key="1">
    <citation type="submission" date="2019-02" db="EMBL/GenBank/DDBJ databases">
        <title>Genomic Encyclopedia of Type Strains, Phase IV (KMG-IV): sequencing the most valuable type-strain genomes for metagenomic binning, comparative biology and taxonomic classification.</title>
        <authorList>
            <person name="Goeker M."/>
        </authorList>
    </citation>
    <scope>NUCLEOTIDE SEQUENCE [LARGE SCALE GENOMIC DNA]</scope>
    <source>
        <strain evidence="5 6">DSM 29486</strain>
    </source>
</reference>
<keyword evidence="6" id="KW-1185">Reference proteome</keyword>
<organism evidence="5 6">
    <name type="scientific">Cuneatibacter caecimuris</name>
    <dbReference type="NCBI Taxonomy" id="1796618"/>
    <lineage>
        <taxon>Bacteria</taxon>
        <taxon>Bacillati</taxon>
        <taxon>Bacillota</taxon>
        <taxon>Clostridia</taxon>
        <taxon>Lachnospirales</taxon>
        <taxon>Lachnospiraceae</taxon>
        <taxon>Cuneatibacter</taxon>
    </lineage>
</organism>
<evidence type="ECO:0000313" key="6">
    <source>
        <dbReference type="Proteomes" id="UP000292927"/>
    </source>
</evidence>